<keyword evidence="2" id="KW-0418">Kinase</keyword>
<dbReference type="InterPro" id="IPR000719">
    <property type="entry name" value="Prot_kinase_dom"/>
</dbReference>
<dbReference type="GO" id="GO:0004674">
    <property type="term" value="F:protein serine/threonine kinase activity"/>
    <property type="evidence" value="ECO:0007669"/>
    <property type="project" value="TreeGrafter"/>
</dbReference>
<dbReference type="EMBL" id="QKWP01001838">
    <property type="protein sequence ID" value="RIB06307.1"/>
    <property type="molecule type" value="Genomic_DNA"/>
</dbReference>
<accession>A0A397UB69</accession>
<dbReference type="PANTHER" id="PTHR44329">
    <property type="entry name" value="SERINE/THREONINE-PROTEIN KINASE TNNI3K-RELATED"/>
    <property type="match status" value="1"/>
</dbReference>
<dbReference type="SUPFAM" id="SSF56112">
    <property type="entry name" value="Protein kinase-like (PK-like)"/>
    <property type="match status" value="1"/>
</dbReference>
<protein>
    <submittedName>
        <fullName evidence="2">Kinase-like domain-containing protein</fullName>
    </submittedName>
</protein>
<name>A0A397UB69_9GLOM</name>
<gene>
    <name evidence="2" type="ORF">C2G38_2217463</name>
</gene>
<dbReference type="InterPro" id="IPR011009">
    <property type="entry name" value="Kinase-like_dom_sf"/>
</dbReference>
<evidence type="ECO:0000313" key="3">
    <source>
        <dbReference type="Proteomes" id="UP000266673"/>
    </source>
</evidence>
<organism evidence="2 3">
    <name type="scientific">Gigaspora rosea</name>
    <dbReference type="NCBI Taxonomy" id="44941"/>
    <lineage>
        <taxon>Eukaryota</taxon>
        <taxon>Fungi</taxon>
        <taxon>Fungi incertae sedis</taxon>
        <taxon>Mucoromycota</taxon>
        <taxon>Glomeromycotina</taxon>
        <taxon>Glomeromycetes</taxon>
        <taxon>Diversisporales</taxon>
        <taxon>Gigasporaceae</taxon>
        <taxon>Gigaspora</taxon>
    </lineage>
</organism>
<dbReference type="AlphaFoldDB" id="A0A397UB69"/>
<dbReference type="Proteomes" id="UP000266673">
    <property type="component" value="Unassembled WGS sequence"/>
</dbReference>
<keyword evidence="2" id="KW-0808">Transferase</keyword>
<dbReference type="GO" id="GO:0005524">
    <property type="term" value="F:ATP binding"/>
    <property type="evidence" value="ECO:0007669"/>
    <property type="project" value="InterPro"/>
</dbReference>
<dbReference type="InterPro" id="IPR051681">
    <property type="entry name" value="Ser/Thr_Kinases-Pseudokinases"/>
</dbReference>
<sequence>MVFQYANNGCLYKYLRKYFSKLTWKTKLQILKDISYELHRIHDFGGYIHANFHSGNILQDQRIYKHIQLISQIWDCLKREVTANVYTFGVIMLEISTRQRSFDGYQFNIELALSICNGLRPKFALGTPEYYIELAKMCMDPNPKNSVVFDQLQNCYEKCKHCDQNNTNDAYYQTCDPNMKLKDRQVEMIMLIIVLKNFNLRHSIYEARIGIYDVIIL</sequence>
<dbReference type="Gene3D" id="1.10.510.10">
    <property type="entry name" value="Transferase(Phosphotransferase) domain 1"/>
    <property type="match status" value="2"/>
</dbReference>
<evidence type="ECO:0000313" key="2">
    <source>
        <dbReference type="EMBL" id="RIB06307.1"/>
    </source>
</evidence>
<proteinExistence type="predicted"/>
<comment type="caution">
    <text evidence="2">The sequence shown here is derived from an EMBL/GenBank/DDBJ whole genome shotgun (WGS) entry which is preliminary data.</text>
</comment>
<dbReference type="PROSITE" id="PS50011">
    <property type="entry name" value="PROTEIN_KINASE_DOM"/>
    <property type="match status" value="1"/>
</dbReference>
<reference evidence="2 3" key="1">
    <citation type="submission" date="2018-06" db="EMBL/GenBank/DDBJ databases">
        <title>Comparative genomics reveals the genomic features of Rhizophagus irregularis, R. cerebriforme, R. diaphanum and Gigaspora rosea, and their symbiotic lifestyle signature.</title>
        <authorList>
            <person name="Morin E."/>
            <person name="San Clemente H."/>
            <person name="Chen E.C.H."/>
            <person name="De La Providencia I."/>
            <person name="Hainaut M."/>
            <person name="Kuo A."/>
            <person name="Kohler A."/>
            <person name="Murat C."/>
            <person name="Tang N."/>
            <person name="Roy S."/>
            <person name="Loubradou J."/>
            <person name="Henrissat B."/>
            <person name="Grigoriev I.V."/>
            <person name="Corradi N."/>
            <person name="Roux C."/>
            <person name="Martin F.M."/>
        </authorList>
    </citation>
    <scope>NUCLEOTIDE SEQUENCE [LARGE SCALE GENOMIC DNA]</scope>
    <source>
        <strain evidence="2 3">DAOM 194757</strain>
    </source>
</reference>
<evidence type="ECO:0000259" key="1">
    <source>
        <dbReference type="PROSITE" id="PS50011"/>
    </source>
</evidence>
<keyword evidence="3" id="KW-1185">Reference proteome</keyword>
<feature type="domain" description="Protein kinase" evidence="1">
    <location>
        <begin position="1"/>
        <end position="217"/>
    </location>
</feature>